<evidence type="ECO:0000256" key="4">
    <source>
        <dbReference type="ARBA" id="ARBA00022723"/>
    </source>
</evidence>
<keyword evidence="3" id="KW-0819">tRNA processing</keyword>
<feature type="domain" description="4Fe-4S ferredoxin-type" evidence="9">
    <location>
        <begin position="167"/>
        <end position="197"/>
    </location>
</feature>
<evidence type="ECO:0000313" key="13">
    <source>
        <dbReference type="Proteomes" id="UP000250223"/>
    </source>
</evidence>
<dbReference type="Pfam" id="PF13484">
    <property type="entry name" value="Fer4_16"/>
    <property type="match status" value="1"/>
</dbReference>
<keyword evidence="1" id="KW-0004">4Fe-4S</keyword>
<evidence type="ECO:0000256" key="1">
    <source>
        <dbReference type="ARBA" id="ARBA00022485"/>
    </source>
</evidence>
<dbReference type="InterPro" id="IPR017896">
    <property type="entry name" value="4Fe4S_Fe-S-bd"/>
</dbReference>
<evidence type="ECO:0000313" key="10">
    <source>
        <dbReference type="EMBL" id="SDL37623.1"/>
    </source>
</evidence>
<dbReference type="InterPro" id="IPR017900">
    <property type="entry name" value="4Fe4S_Fe_S_CS"/>
</dbReference>
<sequence>MEYKKKLILDYCMKLGLDTIGVTEIRKFKELESYLINRKQKGHENEFEEKDIEKRINLQDVCDWGKVIISIAFPYMFNFNFQEKIYFSKYTQGRDYHKVVGEYLKKICCFIEYMGGKAQYFVDSNCLPERYIAKLCGIGFIGKNNMLITEKYGSYVFLGEIITDLCLPGDNEKDNKCGQCDLCLKACPTKSIKEKESNPNICLSYLTQKKDLEDVWMNKLQGRLFGCDTCQRVCPFNKGVEKSPLMEFKPLEFMEKVDLQELIYIDNKSFKEKYALSSCGWRGKNILKRNALINEFYYNKDGELKGQKFNSPYIRDYYSRLLKLHNL</sequence>
<evidence type="ECO:0000256" key="3">
    <source>
        <dbReference type="ARBA" id="ARBA00022694"/>
    </source>
</evidence>
<dbReference type="Proteomes" id="UP000198811">
    <property type="component" value="Unassembled WGS sequence"/>
</dbReference>
<evidence type="ECO:0000256" key="2">
    <source>
        <dbReference type="ARBA" id="ARBA00022490"/>
    </source>
</evidence>
<dbReference type="EC" id="1.1.-.-" evidence="11"/>
<keyword evidence="4" id="KW-0479">Metal-binding</keyword>
<dbReference type="Gene3D" id="3.30.70.20">
    <property type="match status" value="1"/>
</dbReference>
<keyword evidence="12" id="KW-1185">Reference proteome</keyword>
<evidence type="ECO:0000313" key="11">
    <source>
        <dbReference type="EMBL" id="SQB34278.1"/>
    </source>
</evidence>
<reference evidence="10 12" key="1">
    <citation type="submission" date="2016-10" db="EMBL/GenBank/DDBJ databases">
        <authorList>
            <person name="Varghese N."/>
            <person name="Submissions S."/>
        </authorList>
    </citation>
    <scope>NUCLEOTIDE SEQUENCE [LARGE SCALE GENOMIC DNA]</scope>
    <source>
        <strain evidence="10 12">NLAE-zl-C224</strain>
    </source>
</reference>
<protein>
    <submittedName>
        <fullName evidence="11">(Fe-S)-binding protein</fullName>
        <ecNumber evidence="11">1.1.-.-</ecNumber>
    </submittedName>
    <submittedName>
        <fullName evidence="10">Epoxyqueuosine reductase</fullName>
    </submittedName>
</protein>
<dbReference type="EMBL" id="UAWC01000007">
    <property type="protein sequence ID" value="SQB34278.1"/>
    <property type="molecule type" value="Genomic_DNA"/>
</dbReference>
<dbReference type="GO" id="GO:0051539">
    <property type="term" value="F:4 iron, 4 sulfur cluster binding"/>
    <property type="evidence" value="ECO:0007669"/>
    <property type="project" value="UniProtKB-KW"/>
</dbReference>
<dbReference type="Proteomes" id="UP000250223">
    <property type="component" value="Unassembled WGS sequence"/>
</dbReference>
<dbReference type="GO" id="GO:0046872">
    <property type="term" value="F:metal ion binding"/>
    <property type="evidence" value="ECO:0007669"/>
    <property type="project" value="UniProtKB-KW"/>
</dbReference>
<dbReference type="InterPro" id="IPR013542">
    <property type="entry name" value="QueG_DUF1730"/>
</dbReference>
<dbReference type="OrthoDB" id="9784571at2"/>
<evidence type="ECO:0000256" key="8">
    <source>
        <dbReference type="ARBA" id="ARBA00023014"/>
    </source>
</evidence>
<dbReference type="NCBIfam" id="TIGR00276">
    <property type="entry name" value="tRNA epoxyqueuosine(34) reductase QueG"/>
    <property type="match status" value="1"/>
</dbReference>
<dbReference type="EMBL" id="FNGL01000025">
    <property type="protein sequence ID" value="SDL37623.1"/>
    <property type="molecule type" value="Genomic_DNA"/>
</dbReference>
<accession>A0A239Z4F3</accession>
<dbReference type="PROSITE" id="PS00198">
    <property type="entry name" value="4FE4S_FER_1"/>
    <property type="match status" value="1"/>
</dbReference>
<dbReference type="PANTHER" id="PTHR30002">
    <property type="entry name" value="EPOXYQUEUOSINE REDUCTASE"/>
    <property type="match status" value="1"/>
</dbReference>
<dbReference type="AlphaFoldDB" id="A0A239Z4F3"/>
<proteinExistence type="predicted"/>
<evidence type="ECO:0000256" key="7">
    <source>
        <dbReference type="ARBA" id="ARBA00023004"/>
    </source>
</evidence>
<reference evidence="11 13" key="2">
    <citation type="submission" date="2018-06" db="EMBL/GenBank/DDBJ databases">
        <authorList>
            <consortium name="Pathogen Informatics"/>
            <person name="Doyle S."/>
        </authorList>
    </citation>
    <scope>NUCLEOTIDE SEQUENCE [LARGE SCALE GENOMIC DNA]</scope>
    <source>
        <strain evidence="11 13">NCTC13028</strain>
    </source>
</reference>
<gene>
    <name evidence="11" type="primary">queG</name>
    <name evidence="11" type="ORF">NCTC13028_01172</name>
    <name evidence="10" type="ORF">SAMN05216497_1254</name>
</gene>
<dbReference type="GeneID" id="70576180"/>
<dbReference type="GO" id="GO:0008616">
    <property type="term" value="P:tRNA queuosine(34) biosynthetic process"/>
    <property type="evidence" value="ECO:0007669"/>
    <property type="project" value="UniProtKB-KW"/>
</dbReference>
<name>A0A239Z4F3_CLOCO</name>
<keyword evidence="2" id="KW-0963">Cytoplasm</keyword>
<dbReference type="GO" id="GO:0052693">
    <property type="term" value="F:epoxyqueuosine reductase activity"/>
    <property type="evidence" value="ECO:0007669"/>
    <property type="project" value="TreeGrafter"/>
</dbReference>
<evidence type="ECO:0000256" key="5">
    <source>
        <dbReference type="ARBA" id="ARBA00022785"/>
    </source>
</evidence>
<evidence type="ECO:0000313" key="12">
    <source>
        <dbReference type="Proteomes" id="UP000198811"/>
    </source>
</evidence>
<dbReference type="PROSITE" id="PS51379">
    <property type="entry name" value="4FE4S_FER_2"/>
    <property type="match status" value="1"/>
</dbReference>
<keyword evidence="5" id="KW-0671">Queuosine biosynthesis</keyword>
<dbReference type="PANTHER" id="PTHR30002:SF4">
    <property type="entry name" value="EPOXYQUEUOSINE REDUCTASE"/>
    <property type="match status" value="1"/>
</dbReference>
<organism evidence="11 13">
    <name type="scientific">Clostridium cochlearium</name>
    <dbReference type="NCBI Taxonomy" id="1494"/>
    <lineage>
        <taxon>Bacteria</taxon>
        <taxon>Bacillati</taxon>
        <taxon>Bacillota</taxon>
        <taxon>Clostridia</taxon>
        <taxon>Eubacteriales</taxon>
        <taxon>Clostridiaceae</taxon>
        <taxon>Clostridium</taxon>
    </lineage>
</organism>
<dbReference type="SUPFAM" id="SSF46548">
    <property type="entry name" value="alpha-helical ferredoxin"/>
    <property type="match status" value="1"/>
</dbReference>
<dbReference type="STRING" id="1494.SAMN05216497_1254"/>
<evidence type="ECO:0000259" key="9">
    <source>
        <dbReference type="PROSITE" id="PS51379"/>
    </source>
</evidence>
<keyword evidence="8" id="KW-0411">Iron-sulfur</keyword>
<evidence type="ECO:0000256" key="6">
    <source>
        <dbReference type="ARBA" id="ARBA00023002"/>
    </source>
</evidence>
<keyword evidence="7" id="KW-0408">Iron</keyword>
<dbReference type="RefSeq" id="WP_089867540.1">
    <property type="nucleotide sequence ID" value="NZ_FNGL01000025.1"/>
</dbReference>
<dbReference type="Pfam" id="PF08331">
    <property type="entry name" value="QueG_DUF1730"/>
    <property type="match status" value="1"/>
</dbReference>
<dbReference type="InterPro" id="IPR004453">
    <property type="entry name" value="QueG"/>
</dbReference>
<keyword evidence="6 11" id="KW-0560">Oxidoreductase</keyword>